<feature type="coiled-coil region" evidence="5">
    <location>
        <begin position="622"/>
        <end position="649"/>
    </location>
</feature>
<feature type="compositionally biased region" description="Low complexity" evidence="6">
    <location>
        <begin position="274"/>
        <end position="294"/>
    </location>
</feature>
<evidence type="ECO:0000256" key="2">
    <source>
        <dbReference type="ARBA" id="ARBA00004552"/>
    </source>
</evidence>
<dbReference type="SUPFAM" id="SSF49562">
    <property type="entry name" value="C2 domain (Calcium/lipid-binding domain, CaLB)"/>
    <property type="match status" value="1"/>
</dbReference>
<evidence type="ECO:0000313" key="12">
    <source>
        <dbReference type="Proteomes" id="UP000007110"/>
    </source>
</evidence>
<keyword evidence="4" id="KW-0344">Guanine-nucleotide releasing factor</keyword>
<evidence type="ECO:0008006" key="13">
    <source>
        <dbReference type="Google" id="ProtNLM"/>
    </source>
</evidence>
<dbReference type="InterPro" id="IPR001849">
    <property type="entry name" value="PH_domain"/>
</dbReference>
<feature type="compositionally biased region" description="Basic and acidic residues" evidence="6">
    <location>
        <begin position="317"/>
        <end position="327"/>
    </location>
</feature>
<evidence type="ECO:0000313" key="11">
    <source>
        <dbReference type="EnsemblMetazoa" id="XP_030847639"/>
    </source>
</evidence>
<feature type="compositionally biased region" description="Polar residues" evidence="6">
    <location>
        <begin position="329"/>
        <end position="341"/>
    </location>
</feature>
<feature type="region of interest" description="Disordered" evidence="6">
    <location>
        <begin position="88"/>
        <end position="119"/>
    </location>
</feature>
<evidence type="ECO:0000256" key="6">
    <source>
        <dbReference type="SAM" id="MobiDB-lite"/>
    </source>
</evidence>
<dbReference type="KEGG" id="spu:577755"/>
<dbReference type="GO" id="GO:0016020">
    <property type="term" value="C:membrane"/>
    <property type="evidence" value="ECO:0000318"/>
    <property type="project" value="GO_Central"/>
</dbReference>
<dbReference type="GeneID" id="577755"/>
<dbReference type="CDD" id="cd00160">
    <property type="entry name" value="RhoGEF"/>
    <property type="match status" value="1"/>
</dbReference>
<dbReference type="RefSeq" id="XP_030847639.1">
    <property type="nucleotide sequence ID" value="XM_030991779.1"/>
</dbReference>
<dbReference type="OMA" id="HDLMPFI"/>
<dbReference type="InterPro" id="IPR000219">
    <property type="entry name" value="DH_dom"/>
</dbReference>
<dbReference type="SMART" id="SM00233">
    <property type="entry name" value="PH"/>
    <property type="match status" value="1"/>
</dbReference>
<evidence type="ECO:0000259" key="10">
    <source>
        <dbReference type="PROSITE" id="PS50238"/>
    </source>
</evidence>
<dbReference type="InterPro" id="IPR000198">
    <property type="entry name" value="RhoGAP_dom"/>
</dbReference>
<evidence type="ECO:0000259" key="7">
    <source>
        <dbReference type="PROSITE" id="PS50003"/>
    </source>
</evidence>
<dbReference type="Gene3D" id="1.10.555.10">
    <property type="entry name" value="Rho GTPase activation protein"/>
    <property type="match status" value="1"/>
</dbReference>
<dbReference type="SUPFAM" id="SSF50729">
    <property type="entry name" value="PH domain-like"/>
    <property type="match status" value="1"/>
</dbReference>
<evidence type="ECO:0000256" key="5">
    <source>
        <dbReference type="SAM" id="Coils"/>
    </source>
</evidence>
<feature type="region of interest" description="Disordered" evidence="6">
    <location>
        <begin position="134"/>
        <end position="207"/>
    </location>
</feature>
<evidence type="ECO:0000256" key="3">
    <source>
        <dbReference type="ARBA" id="ARBA00022468"/>
    </source>
</evidence>
<sequence>MTIKDAFMEAWKRNFGEFPPPGLLFLLETTAAEALSGGKRQLSDIQVMEDDLKLCKSRIFKLRSEIRREKYCQSWIAKEIMKRQRAEEGLESVGSDETNSIDLDSEDGLRSGDESHDSDADMIEHLSFEIRDIPKIMPIVPPRPKPTRSNTLTQDTKTPLPTNEDEDSDSSGDYENVAYILATRENERSLSPLTHESRDSDTDFNNGNFEVMRSGSFGSSLEDMNITTDKKLHILSNRSGGYLPPSPQSAPRSPMVDFDKFSEQGYESSSTTEDALGSAGALSSDSASLRSVGSVEDKDVDTAITRPNDINITFTDNEQHPSLRDSPRAPTTPSRSDSIKLSTPEVEKLSIRRLLLVGILESEQKYIKSLEILQQVMKTFKGSIRTSDPVMTDEEYDTMFFRIPELFNVHRQFVNHMEPKMKEWTPEQMQGDSFKLLASHFDIHEEYIANYKRAMSTLQHLQSENELFRNIAQQALKLSSGEMYTLEAMLYSPLQGITKLTMILNDLLKHTPEHHEDHSILSQVLEKTRKFFKQVDEATREIHSTKQKRELLRQGYLVEWTEGGRKLRRVLLWSDLIICASKKNTSGMFQRDRGQYDFQWYIPLTELSLTPNDRCEAEPDVVAKSDAELRQMKKDISELQEKIKRDKAAKQSNAIKKSIEQKRKQAAELEVGYVLESPNLPFHLYHHSGKTYTILMSSDYERSDWKDSILSAKRECRITPSITPYHVSKLIPKTRRGRDSYVNISSVLLKDNDELLTGMLHVTVKEARGLTVPSQLYCCLETDAYGIFSRMAKTRKTANTITPKWNEEFALDVDGARTLRILCYDFTKGLDDEMYDKGAVSLTKQNISSPGGMDCTIQMDQLQVDVTVRFETSERTLKRVQSRKKMGVFGVHVGTLAHRQGKNIPNIITLCVEEIDRRGVHEMGIYRISGSSADIQKLKKAFEQTFHDLCEISESDRRNITAMLKQSDIHAVAGLLKSYLRELPEPLFTHVLYPQFVDGLQLTDPVAKKKCFLSLLKNVVEPNRTIIFLIFNHLRRIAKEEEKNKMNLHNLSTVFGPTLLGPAATISATGKPDILAEIMGMSSVISQVGILHYCLEHFSESVEILETDL</sequence>
<comment type="subcellular location">
    <subcellularLocation>
        <location evidence="1">Cell projection</location>
        <location evidence="1">Axon</location>
    </subcellularLocation>
    <subcellularLocation>
        <location evidence="2">Cell projection</location>
        <location evidence="2">Dendritic spine</location>
    </subcellularLocation>
</comment>
<dbReference type="CDD" id="cd01228">
    <property type="entry name" value="PH_BCR-related"/>
    <property type="match status" value="1"/>
</dbReference>
<dbReference type="Pfam" id="PF19057">
    <property type="entry name" value="PH_19"/>
    <property type="match status" value="1"/>
</dbReference>
<dbReference type="PROSITE" id="PS50010">
    <property type="entry name" value="DH_2"/>
    <property type="match status" value="1"/>
</dbReference>
<dbReference type="InterPro" id="IPR037769">
    <property type="entry name" value="Abr/Bcr"/>
</dbReference>
<dbReference type="SMART" id="SM00324">
    <property type="entry name" value="RhoGAP"/>
    <property type="match status" value="1"/>
</dbReference>
<feature type="domain" description="PH" evidence="7">
    <location>
        <begin position="550"/>
        <end position="714"/>
    </location>
</feature>
<dbReference type="Gene3D" id="2.30.29.30">
    <property type="entry name" value="Pleckstrin-homology domain (PH domain)/Phosphotyrosine-binding domain (PTB)"/>
    <property type="match status" value="1"/>
</dbReference>
<dbReference type="PANTHER" id="PTHR23182">
    <property type="entry name" value="BREAKPOINT CLUSTER REGION PROTEIN BCR"/>
    <property type="match status" value="1"/>
</dbReference>
<dbReference type="Proteomes" id="UP000007110">
    <property type="component" value="Unassembled WGS sequence"/>
</dbReference>
<dbReference type="SMART" id="SM00239">
    <property type="entry name" value="C2"/>
    <property type="match status" value="1"/>
</dbReference>
<dbReference type="Gene3D" id="1.20.900.10">
    <property type="entry name" value="Dbl homology (DH) domain"/>
    <property type="match status" value="1"/>
</dbReference>
<feature type="region of interest" description="Disordered" evidence="6">
    <location>
        <begin position="237"/>
        <end position="342"/>
    </location>
</feature>
<dbReference type="GO" id="GO:0043197">
    <property type="term" value="C:dendritic spine"/>
    <property type="evidence" value="ECO:0007669"/>
    <property type="project" value="UniProtKB-SubCell"/>
</dbReference>
<name>A0A7M7P8G4_STRPU</name>
<reference evidence="12" key="1">
    <citation type="submission" date="2015-02" db="EMBL/GenBank/DDBJ databases">
        <title>Genome sequencing for Strongylocentrotus purpuratus.</title>
        <authorList>
            <person name="Murali S."/>
            <person name="Liu Y."/>
            <person name="Vee V."/>
            <person name="English A."/>
            <person name="Wang M."/>
            <person name="Skinner E."/>
            <person name="Han Y."/>
            <person name="Muzny D.M."/>
            <person name="Worley K.C."/>
            <person name="Gibbs R.A."/>
        </authorList>
    </citation>
    <scope>NUCLEOTIDE SEQUENCE</scope>
</reference>
<dbReference type="InterPro" id="IPR000008">
    <property type="entry name" value="C2_dom"/>
</dbReference>
<evidence type="ECO:0000259" key="9">
    <source>
        <dbReference type="PROSITE" id="PS50010"/>
    </source>
</evidence>
<dbReference type="SUPFAM" id="SSF48350">
    <property type="entry name" value="GTPase activation domain, GAP"/>
    <property type="match status" value="1"/>
</dbReference>
<keyword evidence="5" id="KW-0175">Coiled coil</keyword>
<dbReference type="SUPFAM" id="SSF48065">
    <property type="entry name" value="DBL homology domain (DH-domain)"/>
    <property type="match status" value="1"/>
</dbReference>
<dbReference type="PROSITE" id="PS50238">
    <property type="entry name" value="RHOGAP"/>
    <property type="match status" value="1"/>
</dbReference>
<feature type="domain" description="DH" evidence="9">
    <location>
        <begin position="351"/>
        <end position="538"/>
    </location>
</feature>
<dbReference type="InterPro" id="IPR035899">
    <property type="entry name" value="DBL_dom_sf"/>
</dbReference>
<dbReference type="AlphaFoldDB" id="A0A7M7P8G4"/>
<accession>A0A7M7P8G4</accession>
<keyword evidence="3" id="KW-0343">GTPase activation</keyword>
<dbReference type="InterPro" id="IPR035892">
    <property type="entry name" value="C2_domain_sf"/>
</dbReference>
<evidence type="ECO:0000256" key="4">
    <source>
        <dbReference type="ARBA" id="ARBA00022658"/>
    </source>
</evidence>
<dbReference type="Gene3D" id="2.60.40.150">
    <property type="entry name" value="C2 domain"/>
    <property type="match status" value="1"/>
</dbReference>
<dbReference type="GO" id="GO:0007165">
    <property type="term" value="P:signal transduction"/>
    <property type="evidence" value="ECO:0007669"/>
    <property type="project" value="InterPro"/>
</dbReference>
<feature type="domain" description="C2" evidence="8">
    <location>
        <begin position="738"/>
        <end position="857"/>
    </location>
</feature>
<dbReference type="OrthoDB" id="79452at2759"/>
<evidence type="ECO:0000259" key="8">
    <source>
        <dbReference type="PROSITE" id="PS50004"/>
    </source>
</evidence>
<feature type="compositionally biased region" description="Basic and acidic residues" evidence="6">
    <location>
        <begin position="107"/>
        <end position="119"/>
    </location>
</feature>
<proteinExistence type="predicted"/>
<organism evidence="11 12">
    <name type="scientific">Strongylocentrotus purpuratus</name>
    <name type="common">Purple sea urchin</name>
    <dbReference type="NCBI Taxonomy" id="7668"/>
    <lineage>
        <taxon>Eukaryota</taxon>
        <taxon>Metazoa</taxon>
        <taxon>Echinodermata</taxon>
        <taxon>Eleutherozoa</taxon>
        <taxon>Echinozoa</taxon>
        <taxon>Echinoidea</taxon>
        <taxon>Euechinoidea</taxon>
        <taxon>Echinacea</taxon>
        <taxon>Camarodonta</taxon>
        <taxon>Echinidea</taxon>
        <taxon>Strongylocentrotidae</taxon>
        <taxon>Strongylocentrotus</taxon>
    </lineage>
</organism>
<dbReference type="GO" id="GO:0030424">
    <property type="term" value="C:axon"/>
    <property type="evidence" value="ECO:0007669"/>
    <property type="project" value="UniProtKB-SubCell"/>
</dbReference>
<dbReference type="Pfam" id="PF00621">
    <property type="entry name" value="RhoGEF"/>
    <property type="match status" value="1"/>
</dbReference>
<feature type="compositionally biased region" description="Polar residues" evidence="6">
    <location>
        <begin position="147"/>
        <end position="161"/>
    </location>
</feature>
<dbReference type="InParanoid" id="A0A7M7P8G4"/>
<feature type="domain" description="Rho-GAP" evidence="10">
    <location>
        <begin position="891"/>
        <end position="1092"/>
    </location>
</feature>
<dbReference type="PROSITE" id="PS50003">
    <property type="entry name" value="PH_DOMAIN"/>
    <property type="match status" value="1"/>
</dbReference>
<dbReference type="GO" id="GO:0005085">
    <property type="term" value="F:guanyl-nucleotide exchange factor activity"/>
    <property type="evidence" value="ECO:0007669"/>
    <property type="project" value="UniProtKB-KW"/>
</dbReference>
<feature type="compositionally biased region" description="Acidic residues" evidence="6">
    <location>
        <begin position="163"/>
        <end position="172"/>
    </location>
</feature>
<dbReference type="InterPro" id="IPR011993">
    <property type="entry name" value="PH-like_dom_sf"/>
</dbReference>
<keyword evidence="12" id="KW-1185">Reference proteome</keyword>
<dbReference type="PROSITE" id="PS50004">
    <property type="entry name" value="C2"/>
    <property type="match status" value="1"/>
</dbReference>
<dbReference type="Pfam" id="PF00168">
    <property type="entry name" value="C2"/>
    <property type="match status" value="1"/>
</dbReference>
<dbReference type="Pfam" id="PF00620">
    <property type="entry name" value="RhoGAP"/>
    <property type="match status" value="1"/>
</dbReference>
<dbReference type="InterPro" id="IPR008936">
    <property type="entry name" value="Rho_GTPase_activation_prot"/>
</dbReference>
<evidence type="ECO:0000256" key="1">
    <source>
        <dbReference type="ARBA" id="ARBA00004489"/>
    </source>
</evidence>
<dbReference type="PANTHER" id="PTHR23182:SF1">
    <property type="entry name" value="RHO GTPASE ACTIVATING PROTEIN AT 1A, ISOFORM E"/>
    <property type="match status" value="1"/>
</dbReference>
<reference evidence="11" key="2">
    <citation type="submission" date="2021-01" db="UniProtKB">
        <authorList>
            <consortium name="EnsemblMetazoa"/>
        </authorList>
    </citation>
    <scope>IDENTIFICATION</scope>
</reference>
<protein>
    <recommendedName>
        <fullName evidence="13">Active breakpoint cluster region-related protein</fullName>
    </recommendedName>
</protein>
<dbReference type="SMART" id="SM00325">
    <property type="entry name" value="RhoGEF"/>
    <property type="match status" value="1"/>
</dbReference>
<dbReference type="GO" id="GO:0005096">
    <property type="term" value="F:GTPase activator activity"/>
    <property type="evidence" value="ECO:0007669"/>
    <property type="project" value="UniProtKB-KW"/>
</dbReference>
<dbReference type="EnsemblMetazoa" id="XM_030991779">
    <property type="protein sequence ID" value="XP_030847639"/>
    <property type="gene ID" value="LOC577755"/>
</dbReference>